<feature type="domain" description="Integrase catalytic" evidence="1">
    <location>
        <begin position="1"/>
        <end position="100"/>
    </location>
</feature>
<accession>A0A8X6VPV1</accession>
<evidence type="ECO:0000313" key="2">
    <source>
        <dbReference type="EMBL" id="GFY15080.1"/>
    </source>
</evidence>
<dbReference type="PANTHER" id="PTHR37984">
    <property type="entry name" value="PROTEIN CBG26694"/>
    <property type="match status" value="1"/>
</dbReference>
<dbReference type="InterPro" id="IPR036397">
    <property type="entry name" value="RNaseH_sf"/>
</dbReference>
<comment type="caution">
    <text evidence="2">The sequence shown here is derived from an EMBL/GenBank/DDBJ whole genome shotgun (WGS) entry which is preliminary data.</text>
</comment>
<protein>
    <submittedName>
        <fullName evidence="2">Retrovirus-related Pol polyprotein from transposon 412</fullName>
    </submittedName>
</protein>
<keyword evidence="3" id="KW-1185">Reference proteome</keyword>
<dbReference type="GO" id="GO:0003676">
    <property type="term" value="F:nucleic acid binding"/>
    <property type="evidence" value="ECO:0007669"/>
    <property type="project" value="InterPro"/>
</dbReference>
<evidence type="ECO:0000259" key="1">
    <source>
        <dbReference type="PROSITE" id="PS50994"/>
    </source>
</evidence>
<dbReference type="Proteomes" id="UP000887159">
    <property type="component" value="Unassembled WGS sequence"/>
</dbReference>
<dbReference type="InterPro" id="IPR012337">
    <property type="entry name" value="RNaseH-like_sf"/>
</dbReference>
<reference evidence="2" key="1">
    <citation type="submission" date="2020-08" db="EMBL/GenBank/DDBJ databases">
        <title>Multicomponent nature underlies the extraordinary mechanical properties of spider dragline silk.</title>
        <authorList>
            <person name="Kono N."/>
            <person name="Nakamura H."/>
            <person name="Mori M."/>
            <person name="Yoshida Y."/>
            <person name="Ohtoshi R."/>
            <person name="Malay A.D."/>
            <person name="Moran D.A.P."/>
            <person name="Tomita M."/>
            <person name="Numata K."/>
            <person name="Arakawa K."/>
        </authorList>
    </citation>
    <scope>NUCLEOTIDE SEQUENCE</scope>
</reference>
<dbReference type="PANTHER" id="PTHR37984:SF15">
    <property type="entry name" value="INTEGRASE CATALYTIC DOMAIN-CONTAINING PROTEIN"/>
    <property type="match status" value="1"/>
</dbReference>
<dbReference type="GO" id="GO:0015074">
    <property type="term" value="P:DNA integration"/>
    <property type="evidence" value="ECO:0007669"/>
    <property type="project" value="InterPro"/>
</dbReference>
<dbReference type="EMBL" id="BMAU01021333">
    <property type="protein sequence ID" value="GFY15080.1"/>
    <property type="molecule type" value="Genomic_DNA"/>
</dbReference>
<dbReference type="InterPro" id="IPR001584">
    <property type="entry name" value="Integrase_cat-core"/>
</dbReference>
<evidence type="ECO:0000313" key="3">
    <source>
        <dbReference type="Proteomes" id="UP000887159"/>
    </source>
</evidence>
<name>A0A8X6VPV1_TRICX</name>
<dbReference type="InterPro" id="IPR050951">
    <property type="entry name" value="Retrovirus_Pol_polyprotein"/>
</dbReference>
<proteinExistence type="predicted"/>
<dbReference type="SUPFAM" id="SSF53098">
    <property type="entry name" value="Ribonuclease H-like"/>
    <property type="match status" value="1"/>
</dbReference>
<gene>
    <name evidence="2" type="primary">X975_16630</name>
    <name evidence="2" type="ORF">TNCV_4493331</name>
</gene>
<dbReference type="PROSITE" id="PS50994">
    <property type="entry name" value="INTEGRASE"/>
    <property type="match status" value="1"/>
</dbReference>
<dbReference type="AlphaFoldDB" id="A0A8X6VPV1"/>
<organism evidence="2 3">
    <name type="scientific">Trichonephila clavipes</name>
    <name type="common">Golden silk orbweaver</name>
    <name type="synonym">Nephila clavipes</name>
    <dbReference type="NCBI Taxonomy" id="2585209"/>
    <lineage>
        <taxon>Eukaryota</taxon>
        <taxon>Metazoa</taxon>
        <taxon>Ecdysozoa</taxon>
        <taxon>Arthropoda</taxon>
        <taxon>Chelicerata</taxon>
        <taxon>Arachnida</taxon>
        <taxon>Araneae</taxon>
        <taxon>Araneomorphae</taxon>
        <taxon>Entelegynae</taxon>
        <taxon>Araneoidea</taxon>
        <taxon>Nephilidae</taxon>
        <taxon>Trichonephila</taxon>
    </lineage>
</organism>
<dbReference type="Gene3D" id="3.30.420.10">
    <property type="entry name" value="Ribonuclease H-like superfamily/Ribonuclease H"/>
    <property type="match status" value="1"/>
</dbReference>
<sequence>MNYFTKWPEAYSISDQEASTFAKVLVQLWISRLGVPLQLHSDQGRNFDSAVYKSQCEILCIDKTRTAALHSQFDSMIERLIQTFLNSLSLLVSSNQHAWD</sequence>